<dbReference type="EMBL" id="KN832987">
    <property type="protein sequence ID" value="KIM84716.1"/>
    <property type="molecule type" value="Genomic_DNA"/>
</dbReference>
<sequence>MPSLSHSPSLTDSSFGDRMIQMSTFINTTSPPSQFFLFGISNKARPQTLDIPAVPYTYMAQPQAMLNVDLATSGLLFPSYVLYGIDTTARPGLMPCDTKLESVKAKYKLKVFKTLTGGVGVPFI</sequence>
<evidence type="ECO:0000313" key="1">
    <source>
        <dbReference type="EMBL" id="KIM84716.1"/>
    </source>
</evidence>
<dbReference type="HOGENOM" id="CLU_2004775_0_0_1"/>
<dbReference type="Proteomes" id="UP000054166">
    <property type="component" value="Unassembled WGS sequence"/>
</dbReference>
<dbReference type="AlphaFoldDB" id="A0A0C3G285"/>
<protein>
    <submittedName>
        <fullName evidence="1">Uncharacterized protein</fullName>
    </submittedName>
</protein>
<name>A0A0C3G285_PILCF</name>
<gene>
    <name evidence="1" type="ORF">PILCRDRAFT_6323</name>
</gene>
<proteinExistence type="predicted"/>
<keyword evidence="2" id="KW-1185">Reference proteome</keyword>
<reference evidence="2" key="2">
    <citation type="submission" date="2015-01" db="EMBL/GenBank/DDBJ databases">
        <title>Evolutionary Origins and Diversification of the Mycorrhizal Mutualists.</title>
        <authorList>
            <consortium name="DOE Joint Genome Institute"/>
            <consortium name="Mycorrhizal Genomics Consortium"/>
            <person name="Kohler A."/>
            <person name="Kuo A."/>
            <person name="Nagy L.G."/>
            <person name="Floudas D."/>
            <person name="Copeland A."/>
            <person name="Barry K.W."/>
            <person name="Cichocki N."/>
            <person name="Veneault-Fourrey C."/>
            <person name="LaButti K."/>
            <person name="Lindquist E.A."/>
            <person name="Lipzen A."/>
            <person name="Lundell T."/>
            <person name="Morin E."/>
            <person name="Murat C."/>
            <person name="Riley R."/>
            <person name="Ohm R."/>
            <person name="Sun H."/>
            <person name="Tunlid A."/>
            <person name="Henrissat B."/>
            <person name="Grigoriev I.V."/>
            <person name="Hibbett D.S."/>
            <person name="Martin F."/>
        </authorList>
    </citation>
    <scope>NUCLEOTIDE SEQUENCE [LARGE SCALE GENOMIC DNA]</scope>
    <source>
        <strain evidence="2">F 1598</strain>
    </source>
</reference>
<dbReference type="InParanoid" id="A0A0C3G285"/>
<evidence type="ECO:0000313" key="2">
    <source>
        <dbReference type="Proteomes" id="UP000054166"/>
    </source>
</evidence>
<reference evidence="1 2" key="1">
    <citation type="submission" date="2014-04" db="EMBL/GenBank/DDBJ databases">
        <authorList>
            <consortium name="DOE Joint Genome Institute"/>
            <person name="Kuo A."/>
            <person name="Tarkka M."/>
            <person name="Buscot F."/>
            <person name="Kohler A."/>
            <person name="Nagy L.G."/>
            <person name="Floudas D."/>
            <person name="Copeland A."/>
            <person name="Barry K.W."/>
            <person name="Cichocki N."/>
            <person name="Veneault-Fourrey C."/>
            <person name="LaButti K."/>
            <person name="Lindquist E.A."/>
            <person name="Lipzen A."/>
            <person name="Lundell T."/>
            <person name="Morin E."/>
            <person name="Murat C."/>
            <person name="Sun H."/>
            <person name="Tunlid A."/>
            <person name="Henrissat B."/>
            <person name="Grigoriev I.V."/>
            <person name="Hibbett D.S."/>
            <person name="Martin F."/>
            <person name="Nordberg H.P."/>
            <person name="Cantor M.N."/>
            <person name="Hua S.X."/>
        </authorList>
    </citation>
    <scope>NUCLEOTIDE SEQUENCE [LARGE SCALE GENOMIC DNA]</scope>
    <source>
        <strain evidence="1 2">F 1598</strain>
    </source>
</reference>
<accession>A0A0C3G285</accession>
<organism evidence="1 2">
    <name type="scientific">Piloderma croceum (strain F 1598)</name>
    <dbReference type="NCBI Taxonomy" id="765440"/>
    <lineage>
        <taxon>Eukaryota</taxon>
        <taxon>Fungi</taxon>
        <taxon>Dikarya</taxon>
        <taxon>Basidiomycota</taxon>
        <taxon>Agaricomycotina</taxon>
        <taxon>Agaricomycetes</taxon>
        <taxon>Agaricomycetidae</taxon>
        <taxon>Atheliales</taxon>
        <taxon>Atheliaceae</taxon>
        <taxon>Piloderma</taxon>
    </lineage>
</organism>